<dbReference type="UniPathway" id="UPA00378"/>
<dbReference type="AlphaFoldDB" id="A0A0F9TD68"/>
<dbReference type="PANTHER" id="PTHR21049:SF0">
    <property type="entry name" value="DOLICHYL-DIPHOSPHOOLIGOSACCHARIDE--PROTEIN GLYCOSYLTRANSFERASE SUBUNIT 1"/>
    <property type="match status" value="1"/>
</dbReference>
<evidence type="ECO:0000256" key="3">
    <source>
        <dbReference type="ARBA" id="ARBA00022692"/>
    </source>
</evidence>
<dbReference type="InterPro" id="IPR007676">
    <property type="entry name" value="Ribophorin_I"/>
</dbReference>
<evidence type="ECO:0008006" key="11">
    <source>
        <dbReference type="Google" id="ProtNLM"/>
    </source>
</evidence>
<evidence type="ECO:0000256" key="7">
    <source>
        <dbReference type="ARBA" id="ARBA00023136"/>
    </source>
</evidence>
<dbReference type="Pfam" id="PF04597">
    <property type="entry name" value="Ribophorin_I"/>
    <property type="match status" value="1"/>
</dbReference>
<organism evidence="10">
    <name type="scientific">marine sediment metagenome</name>
    <dbReference type="NCBI Taxonomy" id="412755"/>
    <lineage>
        <taxon>unclassified sequences</taxon>
        <taxon>metagenomes</taxon>
        <taxon>ecological metagenomes</taxon>
    </lineage>
</organism>
<dbReference type="PANTHER" id="PTHR21049">
    <property type="entry name" value="RIBOPHORIN I"/>
    <property type="match status" value="1"/>
</dbReference>
<feature type="coiled-coil region" evidence="8">
    <location>
        <begin position="511"/>
        <end position="559"/>
    </location>
</feature>
<comment type="caution">
    <text evidence="10">The sequence shown here is derived from an EMBL/GenBank/DDBJ whole genome shotgun (WGS) entry which is preliminary data.</text>
</comment>
<reference evidence="10" key="1">
    <citation type="journal article" date="2015" name="Nature">
        <title>Complex archaea that bridge the gap between prokaryotes and eukaryotes.</title>
        <authorList>
            <person name="Spang A."/>
            <person name="Saw J.H."/>
            <person name="Jorgensen S.L."/>
            <person name="Zaremba-Niedzwiedzka K."/>
            <person name="Martijn J."/>
            <person name="Lind A.E."/>
            <person name="van Eijk R."/>
            <person name="Schleper C."/>
            <person name="Guy L."/>
            <person name="Ettema T.J."/>
        </authorList>
    </citation>
    <scope>NUCLEOTIDE SEQUENCE</scope>
</reference>
<keyword evidence="6 9" id="KW-1133">Transmembrane helix</keyword>
<evidence type="ECO:0000256" key="4">
    <source>
        <dbReference type="ARBA" id="ARBA00022729"/>
    </source>
</evidence>
<feature type="transmembrane region" description="Helical" evidence="9">
    <location>
        <begin position="9"/>
        <end position="26"/>
    </location>
</feature>
<evidence type="ECO:0000256" key="8">
    <source>
        <dbReference type="SAM" id="Coils"/>
    </source>
</evidence>
<sequence>MRKRTTNQIFILIFLVFLFNILFLPLSEHDNSGKDIIINPMNSANLEGAENIIITDISRIGNISGYGILSLKDTFSIKNLNNNPITSVLIAISLNKSDHLIYFESRGVDENSLLTERSNMKMGDFEMIAIYFDSPLLPQQTKTISFFTKYKDLLTLYMKVENQYFTYLGLVYPVFPYKSERKMDAVYFLPQDAGDIGGGWGSETPDLHLITYDFKDLASLVSGPYITPFLENLNEFKNLNITFFQNDLTLMEIEESNREILISPWGIIQIDEELIIKNFGWIVMSQILLNIPHDARGIYISDDIGEILGISITDSGKSRSKQVRIDLLQNRVRMIPNSSFQFKIRYFLPFENYFSINWFQESIEIDLFSTDYEYLIKQQNIKVKIKGCYSVDFITNPPESITKAQGSTILLYTSDMVSPLESRIILVTFTIDVFDLLMRPVLFILFITVFAAIFVFLIKTRKNKYDTQDLKRDFIPINEIREFCVLQEEKNALILEIRQSTEDAKKKKIAKKNYKNLVNKNNSKIEEIQKETLPFKKSLNEASEAFESIIKKLDVLDAERLSIKDSLNLLESRYKRGRLPSRAAYIKLSDDFKKRRKKIDRTIDKFLQQLRSYLL</sequence>
<keyword evidence="5" id="KW-0256">Endoplasmic reticulum</keyword>
<evidence type="ECO:0000256" key="1">
    <source>
        <dbReference type="ARBA" id="ARBA00004115"/>
    </source>
</evidence>
<keyword evidence="3 9" id="KW-0812">Transmembrane</keyword>
<proteinExistence type="predicted"/>
<evidence type="ECO:0000313" key="10">
    <source>
        <dbReference type="EMBL" id="KKN46921.1"/>
    </source>
</evidence>
<protein>
    <recommendedName>
        <fullName evidence="11">Ribophorin 1 superfamily protein</fullName>
    </recommendedName>
</protein>
<keyword evidence="4" id="KW-0732">Signal</keyword>
<name>A0A0F9TD68_9ZZZZ</name>
<evidence type="ECO:0000256" key="2">
    <source>
        <dbReference type="ARBA" id="ARBA00004922"/>
    </source>
</evidence>
<keyword evidence="8" id="KW-0175">Coiled coil</keyword>
<evidence type="ECO:0000256" key="5">
    <source>
        <dbReference type="ARBA" id="ARBA00022824"/>
    </source>
</evidence>
<evidence type="ECO:0000256" key="6">
    <source>
        <dbReference type="ARBA" id="ARBA00022989"/>
    </source>
</evidence>
<dbReference type="GO" id="GO:0018279">
    <property type="term" value="P:protein N-linked glycosylation via asparagine"/>
    <property type="evidence" value="ECO:0007669"/>
    <property type="project" value="TreeGrafter"/>
</dbReference>
<gene>
    <name evidence="10" type="ORF">LCGC14_0667870</name>
</gene>
<feature type="transmembrane region" description="Helical" evidence="9">
    <location>
        <begin position="436"/>
        <end position="458"/>
    </location>
</feature>
<comment type="pathway">
    <text evidence="2">Protein modification; protein glycosylation.</text>
</comment>
<dbReference type="EMBL" id="LAZR01001304">
    <property type="protein sequence ID" value="KKN46921.1"/>
    <property type="molecule type" value="Genomic_DNA"/>
</dbReference>
<accession>A0A0F9TD68</accession>
<evidence type="ECO:0000256" key="9">
    <source>
        <dbReference type="SAM" id="Phobius"/>
    </source>
</evidence>
<dbReference type="GO" id="GO:0008250">
    <property type="term" value="C:oligosaccharyltransferase complex"/>
    <property type="evidence" value="ECO:0007669"/>
    <property type="project" value="TreeGrafter"/>
</dbReference>
<keyword evidence="7 9" id="KW-0472">Membrane</keyword>
<comment type="subcellular location">
    <subcellularLocation>
        <location evidence="1">Endoplasmic reticulum membrane</location>
        <topology evidence="1">Single-pass type I membrane protein</topology>
    </subcellularLocation>
</comment>